<evidence type="ECO:0000256" key="7">
    <source>
        <dbReference type="SAM" id="SignalP"/>
    </source>
</evidence>
<feature type="signal peptide" evidence="7">
    <location>
        <begin position="1"/>
        <end position="36"/>
    </location>
</feature>
<organism evidence="10 11">
    <name type="scientific">Morella rubra</name>
    <name type="common">Chinese bayberry</name>
    <dbReference type="NCBI Taxonomy" id="262757"/>
    <lineage>
        <taxon>Eukaryota</taxon>
        <taxon>Viridiplantae</taxon>
        <taxon>Streptophyta</taxon>
        <taxon>Embryophyta</taxon>
        <taxon>Tracheophyta</taxon>
        <taxon>Spermatophyta</taxon>
        <taxon>Magnoliopsida</taxon>
        <taxon>eudicotyledons</taxon>
        <taxon>Gunneridae</taxon>
        <taxon>Pentapetalae</taxon>
        <taxon>rosids</taxon>
        <taxon>fabids</taxon>
        <taxon>Fagales</taxon>
        <taxon>Myricaceae</taxon>
        <taxon>Morella</taxon>
    </lineage>
</organism>
<feature type="domain" description="Wall-associated receptor kinase C-terminal" evidence="9">
    <location>
        <begin position="163"/>
        <end position="255"/>
    </location>
</feature>
<evidence type="ECO:0000256" key="6">
    <source>
        <dbReference type="ARBA" id="ARBA00048679"/>
    </source>
</evidence>
<evidence type="ECO:0000259" key="9">
    <source>
        <dbReference type="Pfam" id="PF14380"/>
    </source>
</evidence>
<comment type="catalytic activity">
    <reaction evidence="5">
        <text>L-threonyl-[protein] + ATP = O-phospho-L-threonyl-[protein] + ADP + H(+)</text>
        <dbReference type="Rhea" id="RHEA:46608"/>
        <dbReference type="Rhea" id="RHEA-COMP:11060"/>
        <dbReference type="Rhea" id="RHEA-COMP:11605"/>
        <dbReference type="ChEBI" id="CHEBI:15378"/>
        <dbReference type="ChEBI" id="CHEBI:30013"/>
        <dbReference type="ChEBI" id="CHEBI:30616"/>
        <dbReference type="ChEBI" id="CHEBI:61977"/>
        <dbReference type="ChEBI" id="CHEBI:456216"/>
        <dbReference type="EC" id="2.7.11.1"/>
    </reaction>
</comment>
<accession>A0A6A1VXB3</accession>
<dbReference type="OrthoDB" id="635050at2759"/>
<feature type="domain" description="Wall-associated receptor kinase galacturonan-binding" evidence="8">
    <location>
        <begin position="329"/>
        <end position="391"/>
    </location>
</feature>
<dbReference type="AlphaFoldDB" id="A0A6A1VXB3"/>
<dbReference type="EC" id="2.7.11.1" evidence="2"/>
<evidence type="ECO:0000313" key="10">
    <source>
        <dbReference type="EMBL" id="KAB1217383.1"/>
    </source>
</evidence>
<keyword evidence="3 7" id="KW-0732">Signal</keyword>
<dbReference type="GO" id="GO:0030247">
    <property type="term" value="F:polysaccharide binding"/>
    <property type="evidence" value="ECO:0007669"/>
    <property type="project" value="InterPro"/>
</dbReference>
<dbReference type="InterPro" id="IPR032872">
    <property type="entry name" value="WAK_assoc_C"/>
</dbReference>
<proteinExistence type="predicted"/>
<evidence type="ECO:0000313" key="11">
    <source>
        <dbReference type="Proteomes" id="UP000516437"/>
    </source>
</evidence>
<sequence>MGLFMFVLVPNISFTMTKPLSLLLLLLSLFFTNSSGTDVPTACSEKTCGEVTIRYPFYLQAESLTSDHLYCGYQGFGLSCSDDKAILELPSDTYYVKDINYTTYTLTLVDIDVTNQPCPRASHNVSLAKLPLYISPDDLNITFYFNCTISDFYTNLGLIPIRCLEYETRQSFVFLEGHETAGFDWSEKCEDKVVATVMKNQIDTANIAGGFVKSMNQGFVLNWMKIEKCSQCERSGGYCGNNVETQEFRCLCKDGSNRSDICKVSIQQYGGIIPNLHLTPHRSFDLHDPMINMEARLSLSSVITLSFFLTILPPCYCDGNDQQFWECYRPYNCGSLNNIPFPFWGDDRPQYCGHQVYKLSCRHNQYPVMEFKELKFRVLNISHLSHRMTIAIGPLGSSLS</sequence>
<dbReference type="Proteomes" id="UP000516437">
    <property type="component" value="Chromosome 4"/>
</dbReference>
<dbReference type="GO" id="GO:0016020">
    <property type="term" value="C:membrane"/>
    <property type="evidence" value="ECO:0007669"/>
    <property type="project" value="UniProtKB-SubCell"/>
</dbReference>
<dbReference type="InterPro" id="IPR025287">
    <property type="entry name" value="WAK_GUB"/>
</dbReference>
<dbReference type="EMBL" id="RXIC02000022">
    <property type="protein sequence ID" value="KAB1217383.1"/>
    <property type="molecule type" value="Genomic_DNA"/>
</dbReference>
<comment type="caution">
    <text evidence="10">The sequence shown here is derived from an EMBL/GenBank/DDBJ whole genome shotgun (WGS) entry which is preliminary data.</text>
</comment>
<feature type="domain" description="Wall-associated receptor kinase galacturonan-binding" evidence="8">
    <location>
        <begin position="43"/>
        <end position="110"/>
    </location>
</feature>
<evidence type="ECO:0000256" key="2">
    <source>
        <dbReference type="ARBA" id="ARBA00012513"/>
    </source>
</evidence>
<evidence type="ECO:0000259" key="8">
    <source>
        <dbReference type="Pfam" id="PF13947"/>
    </source>
</evidence>
<reference evidence="10 11" key="1">
    <citation type="journal article" date="2019" name="Plant Biotechnol. J.">
        <title>The red bayberry genome and genetic basis of sex determination.</title>
        <authorList>
            <person name="Jia H.M."/>
            <person name="Jia H.J."/>
            <person name="Cai Q.L."/>
            <person name="Wang Y."/>
            <person name="Zhao H.B."/>
            <person name="Yang W.F."/>
            <person name="Wang G.Y."/>
            <person name="Li Y.H."/>
            <person name="Zhan D.L."/>
            <person name="Shen Y.T."/>
            <person name="Niu Q.F."/>
            <person name="Chang L."/>
            <person name="Qiu J."/>
            <person name="Zhao L."/>
            <person name="Xie H.B."/>
            <person name="Fu W.Y."/>
            <person name="Jin J."/>
            <person name="Li X.W."/>
            <person name="Jiao Y."/>
            <person name="Zhou C.C."/>
            <person name="Tu T."/>
            <person name="Chai C.Y."/>
            <person name="Gao J.L."/>
            <person name="Fan L.J."/>
            <person name="van de Weg E."/>
            <person name="Wang J.Y."/>
            <person name="Gao Z.S."/>
        </authorList>
    </citation>
    <scope>NUCLEOTIDE SEQUENCE [LARGE SCALE GENOMIC DNA]</scope>
    <source>
        <tissue evidence="10">Leaves</tissue>
    </source>
</reference>
<evidence type="ECO:0000256" key="3">
    <source>
        <dbReference type="ARBA" id="ARBA00022729"/>
    </source>
</evidence>
<dbReference type="Pfam" id="PF14380">
    <property type="entry name" value="WAK_assoc"/>
    <property type="match status" value="1"/>
</dbReference>
<comment type="catalytic activity">
    <reaction evidence="6">
        <text>L-seryl-[protein] + ATP = O-phospho-L-seryl-[protein] + ADP + H(+)</text>
        <dbReference type="Rhea" id="RHEA:17989"/>
        <dbReference type="Rhea" id="RHEA-COMP:9863"/>
        <dbReference type="Rhea" id="RHEA-COMP:11604"/>
        <dbReference type="ChEBI" id="CHEBI:15378"/>
        <dbReference type="ChEBI" id="CHEBI:29999"/>
        <dbReference type="ChEBI" id="CHEBI:30616"/>
        <dbReference type="ChEBI" id="CHEBI:83421"/>
        <dbReference type="ChEBI" id="CHEBI:456216"/>
        <dbReference type="EC" id="2.7.11.1"/>
    </reaction>
</comment>
<dbReference type="GO" id="GO:0004674">
    <property type="term" value="F:protein serine/threonine kinase activity"/>
    <property type="evidence" value="ECO:0007669"/>
    <property type="project" value="UniProtKB-EC"/>
</dbReference>
<dbReference type="PANTHER" id="PTHR33138">
    <property type="entry name" value="OS01G0690200 PROTEIN"/>
    <property type="match status" value="1"/>
</dbReference>
<name>A0A6A1VXB3_9ROSI</name>
<comment type="subcellular location">
    <subcellularLocation>
        <location evidence="1">Membrane</location>
        <topology evidence="1">Single-pass membrane protein</topology>
    </subcellularLocation>
</comment>
<feature type="chain" id="PRO_5025334309" description="non-specific serine/threonine protein kinase" evidence="7">
    <location>
        <begin position="37"/>
        <end position="400"/>
    </location>
</feature>
<keyword evidence="4" id="KW-0325">Glycoprotein</keyword>
<evidence type="ECO:0000256" key="5">
    <source>
        <dbReference type="ARBA" id="ARBA00047899"/>
    </source>
</evidence>
<protein>
    <recommendedName>
        <fullName evidence="2">non-specific serine/threonine protein kinase</fullName>
        <ecNumber evidence="2">2.7.11.1</ecNumber>
    </recommendedName>
</protein>
<evidence type="ECO:0000256" key="1">
    <source>
        <dbReference type="ARBA" id="ARBA00004167"/>
    </source>
</evidence>
<dbReference type="Pfam" id="PF13947">
    <property type="entry name" value="GUB_WAK_bind"/>
    <property type="match status" value="2"/>
</dbReference>
<gene>
    <name evidence="10" type="ORF">CJ030_MR4G020938</name>
</gene>
<evidence type="ECO:0000256" key="4">
    <source>
        <dbReference type="ARBA" id="ARBA00023180"/>
    </source>
</evidence>
<dbReference type="PANTHER" id="PTHR33138:SF1">
    <property type="entry name" value="OS01G0113900 PROTEIN"/>
    <property type="match status" value="1"/>
</dbReference>
<keyword evidence="11" id="KW-1185">Reference proteome</keyword>